<evidence type="ECO:0000313" key="1">
    <source>
        <dbReference type="EMBL" id="OIW32558.1"/>
    </source>
</evidence>
<gene>
    <name evidence="1" type="ORF">CONLIGDRAFT_642262</name>
</gene>
<protein>
    <submittedName>
        <fullName evidence="1">Uncharacterized protein</fullName>
    </submittedName>
</protein>
<proteinExistence type="predicted"/>
<dbReference type="STRING" id="1408157.A0A1J7IYI0"/>
<dbReference type="Proteomes" id="UP000182658">
    <property type="component" value="Unassembled WGS sequence"/>
</dbReference>
<evidence type="ECO:0000313" key="2">
    <source>
        <dbReference type="Proteomes" id="UP000182658"/>
    </source>
</evidence>
<keyword evidence="2" id="KW-1185">Reference proteome</keyword>
<dbReference type="EMBL" id="KV875095">
    <property type="protein sequence ID" value="OIW32558.1"/>
    <property type="molecule type" value="Genomic_DNA"/>
</dbReference>
<name>A0A1J7IYI0_9PEZI</name>
<dbReference type="AlphaFoldDB" id="A0A1J7IYI0"/>
<dbReference type="InParanoid" id="A0A1J7IYI0"/>
<organism evidence="1 2">
    <name type="scientific">Coniochaeta ligniaria NRRL 30616</name>
    <dbReference type="NCBI Taxonomy" id="1408157"/>
    <lineage>
        <taxon>Eukaryota</taxon>
        <taxon>Fungi</taxon>
        <taxon>Dikarya</taxon>
        <taxon>Ascomycota</taxon>
        <taxon>Pezizomycotina</taxon>
        <taxon>Sordariomycetes</taxon>
        <taxon>Sordariomycetidae</taxon>
        <taxon>Coniochaetales</taxon>
        <taxon>Coniochaetaceae</taxon>
        <taxon>Coniochaeta</taxon>
    </lineage>
</organism>
<dbReference type="OrthoDB" id="2922289at2759"/>
<reference evidence="1 2" key="1">
    <citation type="submission" date="2016-10" db="EMBL/GenBank/DDBJ databases">
        <title>Draft genome sequence of Coniochaeta ligniaria NRRL30616, a lignocellulolytic fungus for bioabatement of inhibitors in plant biomass hydrolysates.</title>
        <authorList>
            <consortium name="DOE Joint Genome Institute"/>
            <person name="Jimenez D.J."/>
            <person name="Hector R.E."/>
            <person name="Riley R."/>
            <person name="Sun H."/>
            <person name="Grigoriev I.V."/>
            <person name="Van Elsas J.D."/>
            <person name="Nichols N.N."/>
        </authorList>
    </citation>
    <scope>NUCLEOTIDE SEQUENCE [LARGE SCALE GENOMIC DNA]</scope>
    <source>
        <strain evidence="1 2">NRRL 30616</strain>
    </source>
</reference>
<accession>A0A1J7IYI0</accession>
<sequence>MNHPTQLDGIKQFHEEICQRWVSKGAQIETMWRSFRTEKRLECLRASTSSARLLQHSEDTSLGVVCLIVPEWIVLDITRGDSDFLLNILRHRATASLTEQLRKGANGQPGGAAAHETL</sequence>